<comment type="similarity">
    <text evidence="1">Belongs to the RutC family.</text>
</comment>
<organism evidence="2 3">
    <name type="scientific">Nocardia cyriacigeorgica</name>
    <dbReference type="NCBI Taxonomy" id="135487"/>
    <lineage>
        <taxon>Bacteria</taxon>
        <taxon>Bacillati</taxon>
        <taxon>Actinomycetota</taxon>
        <taxon>Actinomycetes</taxon>
        <taxon>Mycobacteriales</taxon>
        <taxon>Nocardiaceae</taxon>
        <taxon>Nocardia</taxon>
    </lineage>
</organism>
<evidence type="ECO:0000256" key="1">
    <source>
        <dbReference type="ARBA" id="ARBA00010552"/>
    </source>
</evidence>
<dbReference type="PANTHER" id="PTHR11803">
    <property type="entry name" value="2-IMINOBUTANOATE/2-IMINOPROPANOATE DEAMINASE RIDA"/>
    <property type="match status" value="1"/>
</dbReference>
<gene>
    <name evidence="2" type="ORF">FEK35_25750</name>
</gene>
<comment type="caution">
    <text evidence="2">The sequence shown here is derived from an EMBL/GenBank/DDBJ whole genome shotgun (WGS) entry which is preliminary data.</text>
</comment>
<dbReference type="Gene3D" id="3.30.1330.40">
    <property type="entry name" value="RutC-like"/>
    <property type="match status" value="1"/>
</dbReference>
<dbReference type="SUPFAM" id="SSF55298">
    <property type="entry name" value="YjgF-like"/>
    <property type="match status" value="1"/>
</dbReference>
<dbReference type="GO" id="GO:0019239">
    <property type="term" value="F:deaminase activity"/>
    <property type="evidence" value="ECO:0007669"/>
    <property type="project" value="TreeGrafter"/>
</dbReference>
<accession>A0A5R8P768</accession>
<evidence type="ECO:0000313" key="3">
    <source>
        <dbReference type="Proteomes" id="UP000308349"/>
    </source>
</evidence>
<protein>
    <submittedName>
        <fullName evidence="2">RidA family protein</fullName>
    </submittedName>
</protein>
<proteinExistence type="inferred from homology"/>
<name>A0A5R8P768_9NOCA</name>
<dbReference type="Pfam" id="PF01042">
    <property type="entry name" value="Ribonuc_L-PSP"/>
    <property type="match status" value="1"/>
</dbReference>
<evidence type="ECO:0000313" key="2">
    <source>
        <dbReference type="EMBL" id="TLF98315.1"/>
    </source>
</evidence>
<dbReference type="PANTHER" id="PTHR11803:SF58">
    <property type="entry name" value="PROTEIN HMF1-RELATED"/>
    <property type="match status" value="1"/>
</dbReference>
<dbReference type="InterPro" id="IPR035959">
    <property type="entry name" value="RutC-like_sf"/>
</dbReference>
<reference evidence="2 3" key="1">
    <citation type="submission" date="2019-05" db="EMBL/GenBank/DDBJ databases">
        <title>Genomes sequences of two Nocardia cyriacigeorgica environmental isolates, type strains Nocardia asteroides ATCC 19247 and Nocardia cyriacigeorgica DSM 44484.</title>
        <authorList>
            <person name="Vautrin F."/>
            <person name="Bergeron E."/>
            <person name="Dubost A."/>
            <person name="Abrouk D."/>
            <person name="Rodriguez Nava V."/>
            <person name="Pujic P."/>
        </authorList>
    </citation>
    <scope>NUCLEOTIDE SEQUENCE [LARGE SCALE GENOMIC DNA]</scope>
    <source>
        <strain evidence="2 3">EML 1456</strain>
    </source>
</reference>
<dbReference type="OrthoDB" id="4375842at2"/>
<dbReference type="AlphaFoldDB" id="A0A5R8P768"/>
<dbReference type="InterPro" id="IPR006175">
    <property type="entry name" value="YjgF/YER057c/UK114"/>
</dbReference>
<dbReference type="RefSeq" id="WP_138458433.1">
    <property type="nucleotide sequence ID" value="NZ_VBUU01000035.1"/>
</dbReference>
<dbReference type="GO" id="GO:0005829">
    <property type="term" value="C:cytosol"/>
    <property type="evidence" value="ECO:0007669"/>
    <property type="project" value="TreeGrafter"/>
</dbReference>
<sequence>MGFNQGELVAGHTRTLYCSGQTAMSEDGRPQHDGDMAAQLALSLDNVEAVLAEAGMSLANLVRLNVYTTDVDLLFQHYGVLAARLGAAEAAPATTMLGVTRLAIPGQMVELEATAVD</sequence>
<dbReference type="CDD" id="cd00448">
    <property type="entry name" value="YjgF_YER057c_UK114_family"/>
    <property type="match status" value="1"/>
</dbReference>
<dbReference type="Proteomes" id="UP000308349">
    <property type="component" value="Unassembled WGS sequence"/>
</dbReference>
<dbReference type="EMBL" id="VBUU01000035">
    <property type="protein sequence ID" value="TLF98315.1"/>
    <property type="molecule type" value="Genomic_DNA"/>
</dbReference>